<evidence type="ECO:0000256" key="4">
    <source>
        <dbReference type="ARBA" id="ARBA00023002"/>
    </source>
</evidence>
<dbReference type="OrthoDB" id="3945418at2759"/>
<dbReference type="GO" id="GO:0004497">
    <property type="term" value="F:monooxygenase activity"/>
    <property type="evidence" value="ECO:0007669"/>
    <property type="project" value="UniProtKB-KW"/>
</dbReference>
<dbReference type="Pfam" id="PF00067">
    <property type="entry name" value="p450"/>
    <property type="match status" value="1"/>
</dbReference>
<organism evidence="8 9">
    <name type="scientific">Imshaugia aleurites</name>
    <dbReference type="NCBI Taxonomy" id="172621"/>
    <lineage>
        <taxon>Eukaryota</taxon>
        <taxon>Fungi</taxon>
        <taxon>Dikarya</taxon>
        <taxon>Ascomycota</taxon>
        <taxon>Pezizomycotina</taxon>
        <taxon>Lecanoromycetes</taxon>
        <taxon>OSLEUM clade</taxon>
        <taxon>Lecanoromycetidae</taxon>
        <taxon>Lecanorales</taxon>
        <taxon>Lecanorineae</taxon>
        <taxon>Parmeliaceae</taxon>
        <taxon>Imshaugia</taxon>
    </lineage>
</organism>
<dbReference type="Gene3D" id="1.10.630.10">
    <property type="entry name" value="Cytochrome P450"/>
    <property type="match status" value="1"/>
</dbReference>
<keyword evidence="9" id="KW-1185">Reference proteome</keyword>
<dbReference type="EMBL" id="CAJPDT010000018">
    <property type="protein sequence ID" value="CAF9917487.1"/>
    <property type="molecule type" value="Genomic_DNA"/>
</dbReference>
<dbReference type="Proteomes" id="UP000664534">
    <property type="component" value="Unassembled WGS sequence"/>
</dbReference>
<gene>
    <name evidence="8" type="ORF">IMSHALPRED_003596</name>
</gene>
<keyword evidence="4" id="KW-0560">Oxidoreductase</keyword>
<dbReference type="PRINTS" id="PR00465">
    <property type="entry name" value="EP450IV"/>
</dbReference>
<dbReference type="GO" id="GO:0020037">
    <property type="term" value="F:heme binding"/>
    <property type="evidence" value="ECO:0007669"/>
    <property type="project" value="InterPro"/>
</dbReference>
<proteinExistence type="inferred from homology"/>
<dbReference type="SUPFAM" id="SSF48264">
    <property type="entry name" value="Cytochrome P450"/>
    <property type="match status" value="1"/>
</dbReference>
<dbReference type="InterPro" id="IPR050121">
    <property type="entry name" value="Cytochrome_P450_monoxygenase"/>
</dbReference>
<dbReference type="InterPro" id="IPR001128">
    <property type="entry name" value="Cyt_P450"/>
</dbReference>
<evidence type="ECO:0000256" key="1">
    <source>
        <dbReference type="ARBA" id="ARBA00001971"/>
    </source>
</evidence>
<dbReference type="PANTHER" id="PTHR24305:SF157">
    <property type="entry name" value="N-ACETYLTRYPTOPHAN 6-HYDROXYLASE IVOC-RELATED"/>
    <property type="match status" value="1"/>
</dbReference>
<evidence type="ECO:0000256" key="6">
    <source>
        <dbReference type="ARBA" id="ARBA00023033"/>
    </source>
</evidence>
<evidence type="ECO:0000256" key="2">
    <source>
        <dbReference type="ARBA" id="ARBA00010617"/>
    </source>
</evidence>
<keyword evidence="6" id="KW-0503">Monooxygenase</keyword>
<keyword evidence="7" id="KW-0349">Heme</keyword>
<reference evidence="8" key="1">
    <citation type="submission" date="2021-03" db="EMBL/GenBank/DDBJ databases">
        <authorList>
            <person name="Tagirdzhanova G."/>
        </authorList>
    </citation>
    <scope>NUCLEOTIDE SEQUENCE</scope>
</reference>
<evidence type="ECO:0000256" key="3">
    <source>
        <dbReference type="ARBA" id="ARBA00022723"/>
    </source>
</evidence>
<keyword evidence="5 7" id="KW-0408">Iron</keyword>
<evidence type="ECO:0000256" key="5">
    <source>
        <dbReference type="ARBA" id="ARBA00023004"/>
    </source>
</evidence>
<feature type="binding site" description="axial binding residue" evidence="7">
    <location>
        <position position="147"/>
    </location>
    <ligand>
        <name>heme</name>
        <dbReference type="ChEBI" id="CHEBI:30413"/>
    </ligand>
    <ligandPart>
        <name>Fe</name>
        <dbReference type="ChEBI" id="CHEBI:18248"/>
    </ligandPart>
</feature>
<evidence type="ECO:0000313" key="8">
    <source>
        <dbReference type="EMBL" id="CAF9917487.1"/>
    </source>
</evidence>
<evidence type="ECO:0000256" key="7">
    <source>
        <dbReference type="PIRSR" id="PIRSR602403-1"/>
    </source>
</evidence>
<dbReference type="InterPro" id="IPR036396">
    <property type="entry name" value="Cyt_P450_sf"/>
</dbReference>
<dbReference type="PANTHER" id="PTHR24305">
    <property type="entry name" value="CYTOCHROME P450"/>
    <property type="match status" value="1"/>
</dbReference>
<sequence length="233" mass="26904">MADAGVPHRTTTTAHTLSVLMFHILQNPGILNKVQRELGSMMSEPDSQPRWSELEQLPYLTACIQEALRWGYGVSHRLQRRSPDIALQYRNWTIPANTPVGMTSVMLHDDPSIFPKPRSFQPERWLQPSTTQLRKYLVTFSKGSRQCLGLKYVTRLWTESYPPSSDDENRPLIECPNHSLAYWELYLTLAAIFAPSRFRFELYETDVTDVDIAHDFFNPCYKAESKGMRVVVH</sequence>
<dbReference type="GO" id="GO:0005506">
    <property type="term" value="F:iron ion binding"/>
    <property type="evidence" value="ECO:0007669"/>
    <property type="project" value="InterPro"/>
</dbReference>
<dbReference type="AlphaFoldDB" id="A0A8H3F2Z6"/>
<comment type="caution">
    <text evidence="8">The sequence shown here is derived from an EMBL/GenBank/DDBJ whole genome shotgun (WGS) entry which is preliminary data.</text>
</comment>
<comment type="cofactor">
    <cofactor evidence="1 7">
        <name>heme</name>
        <dbReference type="ChEBI" id="CHEBI:30413"/>
    </cofactor>
</comment>
<dbReference type="InterPro" id="IPR002403">
    <property type="entry name" value="Cyt_P450_E_grp-IV"/>
</dbReference>
<dbReference type="GO" id="GO:0016705">
    <property type="term" value="F:oxidoreductase activity, acting on paired donors, with incorporation or reduction of molecular oxygen"/>
    <property type="evidence" value="ECO:0007669"/>
    <property type="project" value="InterPro"/>
</dbReference>
<protein>
    <recommendedName>
        <fullName evidence="10">Cytochrome P450</fullName>
    </recommendedName>
</protein>
<name>A0A8H3F2Z6_9LECA</name>
<comment type="similarity">
    <text evidence="2">Belongs to the cytochrome P450 family.</text>
</comment>
<evidence type="ECO:0008006" key="10">
    <source>
        <dbReference type="Google" id="ProtNLM"/>
    </source>
</evidence>
<evidence type="ECO:0000313" key="9">
    <source>
        <dbReference type="Proteomes" id="UP000664534"/>
    </source>
</evidence>
<keyword evidence="3 7" id="KW-0479">Metal-binding</keyword>
<accession>A0A8H3F2Z6</accession>